<feature type="region of interest" description="Disordered" evidence="2">
    <location>
        <begin position="802"/>
        <end position="845"/>
    </location>
</feature>
<comment type="caution">
    <text evidence="3">The sequence shown here is derived from an EMBL/GenBank/DDBJ whole genome shotgun (WGS) entry which is preliminary data.</text>
</comment>
<evidence type="ECO:0000313" key="4">
    <source>
        <dbReference type="Proteomes" id="UP000613580"/>
    </source>
</evidence>
<protein>
    <recommendedName>
        <fullName evidence="5">CxC2-like cysteine cluster KDZ transposase-associated domain-containing protein</fullName>
    </recommendedName>
</protein>
<dbReference type="EMBL" id="JACAZE010000003">
    <property type="protein sequence ID" value="KAF7319016.1"/>
    <property type="molecule type" value="Genomic_DNA"/>
</dbReference>
<reference evidence="3" key="1">
    <citation type="submission" date="2020-05" db="EMBL/GenBank/DDBJ databases">
        <title>Mycena genomes resolve the evolution of fungal bioluminescence.</title>
        <authorList>
            <person name="Tsai I.J."/>
        </authorList>
    </citation>
    <scope>NUCLEOTIDE SEQUENCE</scope>
    <source>
        <strain evidence="3">110903Hualien_Pintung</strain>
    </source>
</reference>
<organism evidence="3 4">
    <name type="scientific">Mycena chlorophos</name>
    <name type="common">Agaric fungus</name>
    <name type="synonym">Agaricus chlorophos</name>
    <dbReference type="NCBI Taxonomy" id="658473"/>
    <lineage>
        <taxon>Eukaryota</taxon>
        <taxon>Fungi</taxon>
        <taxon>Dikarya</taxon>
        <taxon>Basidiomycota</taxon>
        <taxon>Agaricomycotina</taxon>
        <taxon>Agaricomycetes</taxon>
        <taxon>Agaricomycetidae</taxon>
        <taxon>Agaricales</taxon>
        <taxon>Marasmiineae</taxon>
        <taxon>Mycenaceae</taxon>
        <taxon>Mycena</taxon>
    </lineage>
</organism>
<dbReference type="InterPro" id="IPR040521">
    <property type="entry name" value="KDZ"/>
</dbReference>
<dbReference type="Pfam" id="PF18758">
    <property type="entry name" value="KDZ"/>
    <property type="match status" value="1"/>
</dbReference>
<feature type="compositionally biased region" description="Polar residues" evidence="2">
    <location>
        <begin position="834"/>
        <end position="843"/>
    </location>
</feature>
<evidence type="ECO:0000256" key="2">
    <source>
        <dbReference type="SAM" id="MobiDB-lite"/>
    </source>
</evidence>
<evidence type="ECO:0000313" key="3">
    <source>
        <dbReference type="EMBL" id="KAF7319016.1"/>
    </source>
</evidence>
<sequence>MAELKTEPVVAVADNKLRWNAHAHQRSIQFAVPSSNGSDGEQVETRWAQVRDPNCDQVSDEIRLPTVVGYDVVCQYPQRKSRKTKVPKFFVDDSIPNAAADHAFHYSDDRRRMHATVSNVQRQQAPSAEALPDPDDGWVPVSHEDMEELEDVTRGLTSADTGEDVYMHQIEEDEVAPGKRKRYVTSDRYVAFGRMSRQYRYLKRAKRAGVGHLPKGFADARRGKLAVPCWACPQDGFNLPDGWENCHPDDEFLYALLLALDANFRLKNRIRTNERKDQSLTCGLGVFVETEAYKQNLSDYVSEEDISTCIAFAALMQKDTRLTKGLRVSGVGGCVCARHGVVRAQGLGDLQKGERYANMDYILMRALVDARVKRLVLSYDIACQWKQNLRTRVLKILDPNGDLPKLDDYNIQFGLPVWHAAAHEVTCQMTHSLSYATGVGRTDGEGIERTWSVLNPMAFSTKEMGEGNRHDTLEDKVDHVSFEKNIAQGDVLARKLLIAVAERDKQDKEFAEVDKSLMADLRQEWQAQINDWVADKSKPNPYMMAGGAEAGPSEAKVAAELKEAEVAEARAQRGEFVDGKMTGAAFVKALLQLEDLKRRIRNEIKTTQTLTAERASQIDELRASFFKKLNAMQEQQATYMAGVGLLRDAEEEKSERDKARRRAKGEKVVETETKAEETKLWLPSDLTKTERWGSRKGLFAVEAKLRRAQCNDALARIRHLLYARTHLIYQRNANAVGQRATTRSSTLISRVTEKIEREFVKYQEGYLALGRLDRAGYTGVLAEYAPELRVLARDDLNVRAETESDAAARTRLGRVGSRPLRNEPTQPKKKKSTQNKTGQNQPTADEASPVSWIWFAVAADEEVRVHDAVRVQWAKALARRDRWREEVRLLREEMKRVLRSLKTIQRQWESWATQRIGVDPALSAGLRAYAMRQIHVHRSLAETFCLRWTEHSSPVARRILTQDAEIYSRLLRGERDSP</sequence>
<dbReference type="PANTHER" id="PTHR33104">
    <property type="entry name" value="SI:DKEY-29D5.2"/>
    <property type="match status" value="1"/>
</dbReference>
<feature type="region of interest" description="Disordered" evidence="2">
    <location>
        <begin position="650"/>
        <end position="669"/>
    </location>
</feature>
<keyword evidence="4" id="KW-1185">Reference proteome</keyword>
<dbReference type="Proteomes" id="UP000613580">
    <property type="component" value="Unassembled WGS sequence"/>
</dbReference>
<name>A0A8H6TLT6_MYCCL</name>
<dbReference type="AlphaFoldDB" id="A0A8H6TLT6"/>
<proteinExistence type="predicted"/>
<feature type="coiled-coil region" evidence="1">
    <location>
        <begin position="880"/>
        <end position="907"/>
    </location>
</feature>
<evidence type="ECO:0008006" key="5">
    <source>
        <dbReference type="Google" id="ProtNLM"/>
    </source>
</evidence>
<gene>
    <name evidence="3" type="ORF">HMN09_00237800</name>
</gene>
<dbReference type="OrthoDB" id="2804062at2759"/>
<accession>A0A8H6TLT6</accession>
<dbReference type="PANTHER" id="PTHR33104:SF2">
    <property type="entry name" value="CXC3 LIKE CYSTEINE CLUSTER DOMAIN-CONTAINING PROTEIN"/>
    <property type="match status" value="1"/>
</dbReference>
<evidence type="ECO:0000256" key="1">
    <source>
        <dbReference type="SAM" id="Coils"/>
    </source>
</evidence>
<keyword evidence="1" id="KW-0175">Coiled coil</keyword>